<evidence type="ECO:0000313" key="1">
    <source>
        <dbReference type="EMBL" id="KAA9129644.1"/>
    </source>
</evidence>
<evidence type="ECO:0008006" key="3">
    <source>
        <dbReference type="Google" id="ProtNLM"/>
    </source>
</evidence>
<dbReference type="RefSeq" id="WP_150865498.1">
    <property type="nucleotide sequence ID" value="NZ_VYXP01000013.1"/>
</dbReference>
<dbReference type="Proteomes" id="UP000325372">
    <property type="component" value="Unassembled WGS sequence"/>
</dbReference>
<dbReference type="AlphaFoldDB" id="A0A5N0T583"/>
<evidence type="ECO:0000313" key="2">
    <source>
        <dbReference type="Proteomes" id="UP000325372"/>
    </source>
</evidence>
<comment type="caution">
    <text evidence="1">The sequence shown here is derived from an EMBL/GenBank/DDBJ whole genome shotgun (WGS) entry which is preliminary data.</text>
</comment>
<dbReference type="InterPro" id="IPR029068">
    <property type="entry name" value="Glyas_Bleomycin-R_OHBP_Dase"/>
</dbReference>
<sequence>MNLQATELCSFVPSQDFELSKAFYAALGCELTWADDNLALFALAGSKFYVQRYYVKDWAENCMLHISVKDAAACHVAITEVLATGRFPTARVSAPKAEPYGALVTYVWDPCGVLLHLAQWDAE</sequence>
<keyword evidence="2" id="KW-1185">Reference proteome</keyword>
<protein>
    <recommendedName>
        <fullName evidence="3">Glyoxalase</fullName>
    </recommendedName>
</protein>
<proteinExistence type="predicted"/>
<accession>A0A5N0T583</accession>
<reference evidence="1 2" key="1">
    <citation type="submission" date="2019-09" db="EMBL/GenBank/DDBJ databases">
        <title>Wenzhouxiangella sp. Genome sequencing and assembly.</title>
        <authorList>
            <person name="Zhang R."/>
        </authorList>
    </citation>
    <scope>NUCLEOTIDE SEQUENCE [LARGE SCALE GENOMIC DNA]</scope>
    <source>
        <strain evidence="1 2">W260</strain>
    </source>
</reference>
<gene>
    <name evidence="1" type="ORF">F3N42_14870</name>
</gene>
<dbReference type="SUPFAM" id="SSF54593">
    <property type="entry name" value="Glyoxalase/Bleomycin resistance protein/Dihydroxybiphenyl dioxygenase"/>
    <property type="match status" value="1"/>
</dbReference>
<organism evidence="1 2">
    <name type="scientific">Marinihelvus fidelis</name>
    <dbReference type="NCBI Taxonomy" id="2613842"/>
    <lineage>
        <taxon>Bacteria</taxon>
        <taxon>Pseudomonadati</taxon>
        <taxon>Pseudomonadota</taxon>
        <taxon>Gammaproteobacteria</taxon>
        <taxon>Chromatiales</taxon>
        <taxon>Wenzhouxiangellaceae</taxon>
        <taxon>Marinihelvus</taxon>
    </lineage>
</organism>
<dbReference type="Gene3D" id="3.10.180.10">
    <property type="entry name" value="2,3-Dihydroxybiphenyl 1,2-Dioxygenase, domain 1"/>
    <property type="match status" value="1"/>
</dbReference>
<dbReference type="EMBL" id="VYXP01000013">
    <property type="protein sequence ID" value="KAA9129644.1"/>
    <property type="molecule type" value="Genomic_DNA"/>
</dbReference>
<name>A0A5N0T583_9GAMM</name>